<dbReference type="AlphaFoldDB" id="X1SK35"/>
<organism evidence="1">
    <name type="scientific">marine sediment metagenome</name>
    <dbReference type="NCBI Taxonomy" id="412755"/>
    <lineage>
        <taxon>unclassified sequences</taxon>
        <taxon>metagenomes</taxon>
        <taxon>ecological metagenomes</taxon>
    </lineage>
</organism>
<accession>X1SK35</accession>
<protein>
    <submittedName>
        <fullName evidence="1">Uncharacterized protein</fullName>
    </submittedName>
</protein>
<dbReference type="EMBL" id="BARW01013399">
    <property type="protein sequence ID" value="GAI79501.1"/>
    <property type="molecule type" value="Genomic_DNA"/>
</dbReference>
<sequence>LMLLLYIRYIAGCRKYGSYAQVIHRLYTSYAQSTSNNIYYVK</sequence>
<evidence type="ECO:0000313" key="1">
    <source>
        <dbReference type="EMBL" id="GAI79501.1"/>
    </source>
</evidence>
<gene>
    <name evidence="1" type="ORF">S12H4_24592</name>
</gene>
<proteinExistence type="predicted"/>
<feature type="non-terminal residue" evidence="1">
    <location>
        <position position="1"/>
    </location>
</feature>
<comment type="caution">
    <text evidence="1">The sequence shown here is derived from an EMBL/GenBank/DDBJ whole genome shotgun (WGS) entry which is preliminary data.</text>
</comment>
<name>X1SK35_9ZZZZ</name>
<reference evidence="1" key="1">
    <citation type="journal article" date="2014" name="Front. Microbiol.">
        <title>High frequency of phylogenetically diverse reductive dehalogenase-homologous genes in deep subseafloor sedimentary metagenomes.</title>
        <authorList>
            <person name="Kawai M."/>
            <person name="Futagami T."/>
            <person name="Toyoda A."/>
            <person name="Takaki Y."/>
            <person name="Nishi S."/>
            <person name="Hori S."/>
            <person name="Arai W."/>
            <person name="Tsubouchi T."/>
            <person name="Morono Y."/>
            <person name="Uchiyama I."/>
            <person name="Ito T."/>
            <person name="Fujiyama A."/>
            <person name="Inagaki F."/>
            <person name="Takami H."/>
        </authorList>
    </citation>
    <scope>NUCLEOTIDE SEQUENCE</scope>
    <source>
        <strain evidence="1">Expedition CK06-06</strain>
    </source>
</reference>